<keyword evidence="2 5" id="KW-0812">Transmembrane</keyword>
<sequence length="572" mass="61657">MGAPQSVHDKKYVRGLRQFGLTVLYILRIPSAFQPKALRYSPASEIGTDAETTLLLGASYDDDGDISTQDVKATSTSRGPLKIILLIATITLIFDIAGYASYAPQLEIFEKIICREYYAHEAQATKGGSIIDPRDYDCKIAPIQAELAILNGWKDGLDTIPGKFIDSNLQSQSLFTAINQATGILLALPFGALADRIGRKPVFLLGIFGCLLSDAYIKVICWISPVLPIRSIWFSSVFYLIGGGAQTGAALMYVMVADICPPDKRATAFSQLQAAALISEVVATPVSAALMSVDPWLPFLIGFGLTITGALLALLIPETLVIKQKARSTIPTGQVNEVAASSSEPTAPHSLVGSVWKELKILGHSAAGLWKDLNVILILVVFFVSYLGRQSVTLILQYASKRYHWTIAEASYLMSLRGSVNLLVLLVLLPAISVFLESRHSFSTARKDKILTQASLCLLCVGLLVIAFAFRPALIFLGLIIFALGSAIVVTARSLIADLVEKERLGTVFSAIGVATSAGMLVAGPLLANAYRWGLYLGTFWMGLPFLTASVLYIIALISVSFTKVSNVIRTS</sequence>
<feature type="domain" description="Major facilitator superfamily (MFS) profile" evidence="6">
    <location>
        <begin position="81"/>
        <end position="568"/>
    </location>
</feature>
<dbReference type="InterPro" id="IPR011701">
    <property type="entry name" value="MFS"/>
</dbReference>
<evidence type="ECO:0000313" key="7">
    <source>
        <dbReference type="EMBL" id="KAL3421494.1"/>
    </source>
</evidence>
<comment type="caution">
    <text evidence="7">The sequence shown here is derived from an EMBL/GenBank/DDBJ whole genome shotgun (WGS) entry which is preliminary data.</text>
</comment>
<keyword evidence="4 5" id="KW-0472">Membrane</keyword>
<evidence type="ECO:0000256" key="4">
    <source>
        <dbReference type="ARBA" id="ARBA00023136"/>
    </source>
</evidence>
<dbReference type="Proteomes" id="UP001629113">
    <property type="component" value="Unassembled WGS sequence"/>
</dbReference>
<gene>
    <name evidence="7" type="ORF">PVAG01_07939</name>
</gene>
<evidence type="ECO:0000313" key="8">
    <source>
        <dbReference type="Proteomes" id="UP001629113"/>
    </source>
</evidence>
<feature type="transmembrane region" description="Helical" evidence="5">
    <location>
        <begin position="540"/>
        <end position="562"/>
    </location>
</feature>
<feature type="transmembrane region" description="Helical" evidence="5">
    <location>
        <begin position="268"/>
        <end position="290"/>
    </location>
</feature>
<dbReference type="PANTHER" id="PTHR23507">
    <property type="entry name" value="ZGC:174356"/>
    <property type="match status" value="1"/>
</dbReference>
<dbReference type="Gene3D" id="1.20.1250.20">
    <property type="entry name" value="MFS general substrate transporter like domains"/>
    <property type="match status" value="2"/>
</dbReference>
<dbReference type="Pfam" id="PF07690">
    <property type="entry name" value="MFS_1"/>
    <property type="match status" value="1"/>
</dbReference>
<reference evidence="7 8" key="1">
    <citation type="submission" date="2024-06" db="EMBL/GenBank/DDBJ databases">
        <title>Complete genome of Phlyctema vagabunda strain 19-DSS-EL-015.</title>
        <authorList>
            <person name="Fiorenzani C."/>
        </authorList>
    </citation>
    <scope>NUCLEOTIDE SEQUENCE [LARGE SCALE GENOMIC DNA]</scope>
    <source>
        <strain evidence="7 8">19-DSS-EL-015</strain>
    </source>
</reference>
<evidence type="ECO:0000256" key="1">
    <source>
        <dbReference type="ARBA" id="ARBA00004141"/>
    </source>
</evidence>
<evidence type="ECO:0000256" key="3">
    <source>
        <dbReference type="ARBA" id="ARBA00022989"/>
    </source>
</evidence>
<feature type="transmembrane region" description="Helical" evidence="5">
    <location>
        <begin position="476"/>
        <end position="496"/>
    </location>
</feature>
<dbReference type="EMBL" id="JBFCZG010000006">
    <property type="protein sequence ID" value="KAL3421494.1"/>
    <property type="molecule type" value="Genomic_DNA"/>
</dbReference>
<proteinExistence type="predicted"/>
<evidence type="ECO:0000259" key="6">
    <source>
        <dbReference type="PROSITE" id="PS50850"/>
    </source>
</evidence>
<evidence type="ECO:0000256" key="5">
    <source>
        <dbReference type="SAM" id="Phobius"/>
    </source>
</evidence>
<dbReference type="SUPFAM" id="SSF103473">
    <property type="entry name" value="MFS general substrate transporter"/>
    <property type="match status" value="1"/>
</dbReference>
<keyword evidence="3 5" id="KW-1133">Transmembrane helix</keyword>
<keyword evidence="8" id="KW-1185">Reference proteome</keyword>
<dbReference type="InterPro" id="IPR020846">
    <property type="entry name" value="MFS_dom"/>
</dbReference>
<feature type="transmembrane region" description="Helical" evidence="5">
    <location>
        <begin position="83"/>
        <end position="102"/>
    </location>
</feature>
<evidence type="ECO:0000256" key="2">
    <source>
        <dbReference type="ARBA" id="ARBA00022692"/>
    </source>
</evidence>
<feature type="transmembrane region" description="Helical" evidence="5">
    <location>
        <begin position="201"/>
        <end position="225"/>
    </location>
</feature>
<accession>A0ABR4PDU0</accession>
<feature type="transmembrane region" description="Helical" evidence="5">
    <location>
        <begin position="375"/>
        <end position="399"/>
    </location>
</feature>
<feature type="transmembrane region" description="Helical" evidence="5">
    <location>
        <begin position="237"/>
        <end position="256"/>
    </location>
</feature>
<feature type="transmembrane region" description="Helical" evidence="5">
    <location>
        <begin position="508"/>
        <end position="528"/>
    </location>
</feature>
<feature type="transmembrane region" description="Helical" evidence="5">
    <location>
        <begin position="419"/>
        <end position="438"/>
    </location>
</feature>
<feature type="transmembrane region" description="Helical" evidence="5">
    <location>
        <begin position="174"/>
        <end position="194"/>
    </location>
</feature>
<protein>
    <submittedName>
        <fullName evidence="7">ATP synthase F0</fullName>
    </submittedName>
</protein>
<comment type="subcellular location">
    <subcellularLocation>
        <location evidence="1">Membrane</location>
        <topology evidence="1">Multi-pass membrane protein</topology>
    </subcellularLocation>
</comment>
<dbReference type="InterPro" id="IPR036259">
    <property type="entry name" value="MFS_trans_sf"/>
</dbReference>
<dbReference type="PANTHER" id="PTHR23507:SF1">
    <property type="entry name" value="FI18259P1-RELATED"/>
    <property type="match status" value="1"/>
</dbReference>
<feature type="transmembrane region" description="Helical" evidence="5">
    <location>
        <begin position="296"/>
        <end position="317"/>
    </location>
</feature>
<dbReference type="PROSITE" id="PS50850">
    <property type="entry name" value="MFS"/>
    <property type="match status" value="1"/>
</dbReference>
<feature type="transmembrane region" description="Helical" evidence="5">
    <location>
        <begin position="450"/>
        <end position="470"/>
    </location>
</feature>
<organism evidence="7 8">
    <name type="scientific">Phlyctema vagabunda</name>
    <dbReference type="NCBI Taxonomy" id="108571"/>
    <lineage>
        <taxon>Eukaryota</taxon>
        <taxon>Fungi</taxon>
        <taxon>Dikarya</taxon>
        <taxon>Ascomycota</taxon>
        <taxon>Pezizomycotina</taxon>
        <taxon>Leotiomycetes</taxon>
        <taxon>Helotiales</taxon>
        <taxon>Dermateaceae</taxon>
        <taxon>Phlyctema</taxon>
    </lineage>
</organism>
<name>A0ABR4PDU0_9HELO</name>